<evidence type="ECO:0000256" key="1">
    <source>
        <dbReference type="SAM" id="MobiDB-lite"/>
    </source>
</evidence>
<organism evidence="2 3">
    <name type="scientific">Phialophora macrospora</name>
    <dbReference type="NCBI Taxonomy" id="1851006"/>
    <lineage>
        <taxon>Eukaryota</taxon>
        <taxon>Fungi</taxon>
        <taxon>Dikarya</taxon>
        <taxon>Ascomycota</taxon>
        <taxon>Pezizomycotina</taxon>
        <taxon>Eurotiomycetes</taxon>
        <taxon>Chaetothyriomycetidae</taxon>
        <taxon>Chaetothyriales</taxon>
        <taxon>Herpotrichiellaceae</taxon>
        <taxon>Phialophora</taxon>
    </lineage>
</organism>
<protein>
    <submittedName>
        <fullName evidence="2">Uncharacterized protein</fullName>
    </submittedName>
</protein>
<dbReference type="AlphaFoldDB" id="A0A0D2F8C5"/>
<dbReference type="Proteomes" id="UP000054266">
    <property type="component" value="Unassembled WGS sequence"/>
</dbReference>
<dbReference type="Pfam" id="PF13650">
    <property type="entry name" value="Asp_protease_2"/>
    <property type="match status" value="1"/>
</dbReference>
<evidence type="ECO:0000313" key="2">
    <source>
        <dbReference type="EMBL" id="KIW64273.1"/>
    </source>
</evidence>
<gene>
    <name evidence="2" type="ORF">PV04_09220</name>
</gene>
<proteinExistence type="predicted"/>
<name>A0A0D2F8C5_9EURO</name>
<reference evidence="2 3" key="1">
    <citation type="submission" date="2015-01" db="EMBL/GenBank/DDBJ databases">
        <title>The Genome Sequence of Capronia semiimmersa CBS27337.</title>
        <authorList>
            <consortium name="The Broad Institute Genomics Platform"/>
            <person name="Cuomo C."/>
            <person name="de Hoog S."/>
            <person name="Gorbushina A."/>
            <person name="Stielow B."/>
            <person name="Teixiera M."/>
            <person name="Abouelleil A."/>
            <person name="Chapman S.B."/>
            <person name="Priest M."/>
            <person name="Young S.K."/>
            <person name="Wortman J."/>
            <person name="Nusbaum C."/>
            <person name="Birren B."/>
        </authorList>
    </citation>
    <scope>NUCLEOTIDE SEQUENCE [LARGE SCALE GENOMIC DNA]</scope>
    <source>
        <strain evidence="2 3">CBS 27337</strain>
    </source>
</reference>
<dbReference type="HOGENOM" id="CLU_748039_0_0_1"/>
<accession>A0A0D2F8C5</accession>
<feature type="region of interest" description="Disordered" evidence="1">
    <location>
        <begin position="150"/>
        <end position="178"/>
    </location>
</feature>
<dbReference type="Gene3D" id="2.40.70.10">
    <property type="entry name" value="Acid Proteases"/>
    <property type="match status" value="1"/>
</dbReference>
<dbReference type="CDD" id="cd00303">
    <property type="entry name" value="retropepsin_like"/>
    <property type="match status" value="1"/>
</dbReference>
<keyword evidence="3" id="KW-1185">Reference proteome</keyword>
<sequence length="381" mass="40236">MVLKLVFSTTHPSAQPVIVELCTPYEPNGKDEVVNIPLQEASEFQCQIAVSGREQQGQIVHVVRVQDVEIGSETKHSEDLRGQPCTHVEPLDPQGREGGSWHPPQGCGSGRGCSVSVGGNTESLLLRAYLGSPSTSDATDKGIAARQPVAATPDPHANGSASMYQSGPVKPPSGHPPAARGVHLPCACAHPCPCAPPGRGAQPASHPGGCRSSEPNPAFVGMVGGPLAPQASEAELQPQPTKAQKIKRLRGIPLFVDRPDDLPFRFTATMDTGAERNVMTRDLAERLGLTPDPTSSGIVTVVNDKKIDSEGTVVLTFSLGCDATPRREIFDVVQKLGSHQALLCAELILDLGHLVRRDCKCRGPHGRAGRTGVHSPSPARL</sequence>
<feature type="region of interest" description="Disordered" evidence="1">
    <location>
        <begin position="73"/>
        <end position="113"/>
    </location>
</feature>
<dbReference type="EMBL" id="KN846961">
    <property type="protein sequence ID" value="KIW64273.1"/>
    <property type="molecule type" value="Genomic_DNA"/>
</dbReference>
<evidence type="ECO:0000313" key="3">
    <source>
        <dbReference type="Proteomes" id="UP000054266"/>
    </source>
</evidence>
<dbReference type="InterPro" id="IPR021109">
    <property type="entry name" value="Peptidase_aspartic_dom_sf"/>
</dbReference>